<dbReference type="InterPro" id="IPR028098">
    <property type="entry name" value="Glyco_trans_4-like_N"/>
</dbReference>
<reference evidence="3 4" key="1">
    <citation type="journal article" date="2015" name="Nature">
        <title>rRNA introns, odd ribosomes, and small enigmatic genomes across a large radiation of phyla.</title>
        <authorList>
            <person name="Brown C.T."/>
            <person name="Hug L.A."/>
            <person name="Thomas B.C."/>
            <person name="Sharon I."/>
            <person name="Castelle C.J."/>
            <person name="Singh A."/>
            <person name="Wilkins M.J."/>
            <person name="Williams K.H."/>
            <person name="Banfield J.F."/>
        </authorList>
    </citation>
    <scope>NUCLEOTIDE SEQUENCE [LARGE SCALE GENOMIC DNA]</scope>
</reference>
<accession>A0A0G1IPW7</accession>
<evidence type="ECO:0000313" key="3">
    <source>
        <dbReference type="EMBL" id="KKT61008.1"/>
    </source>
</evidence>
<proteinExistence type="predicted"/>
<feature type="domain" description="Glycosyl transferase family 1" evidence="1">
    <location>
        <begin position="215"/>
        <end position="363"/>
    </location>
</feature>
<gene>
    <name evidence="3" type="ORF">UW52_C0013G0010</name>
</gene>
<dbReference type="AlphaFoldDB" id="A0A0G1IPW7"/>
<dbReference type="Gene3D" id="3.40.50.2000">
    <property type="entry name" value="Glycogen Phosphorylase B"/>
    <property type="match status" value="2"/>
</dbReference>
<name>A0A0G1IPW7_9BACT</name>
<evidence type="ECO:0000259" key="1">
    <source>
        <dbReference type="Pfam" id="PF00534"/>
    </source>
</evidence>
<dbReference type="SUPFAM" id="SSF53756">
    <property type="entry name" value="UDP-Glycosyltransferase/glycogen phosphorylase"/>
    <property type="match status" value="1"/>
</dbReference>
<dbReference type="Pfam" id="PF13439">
    <property type="entry name" value="Glyco_transf_4"/>
    <property type="match status" value="1"/>
</dbReference>
<evidence type="ECO:0000259" key="2">
    <source>
        <dbReference type="Pfam" id="PF13439"/>
    </source>
</evidence>
<dbReference type="GO" id="GO:0016757">
    <property type="term" value="F:glycosyltransferase activity"/>
    <property type="evidence" value="ECO:0007669"/>
    <property type="project" value="InterPro"/>
</dbReference>
<dbReference type="Pfam" id="PF00534">
    <property type="entry name" value="Glycos_transf_1"/>
    <property type="match status" value="1"/>
</dbReference>
<dbReference type="PANTHER" id="PTHR45947:SF3">
    <property type="entry name" value="SULFOQUINOVOSYL TRANSFERASE SQD2"/>
    <property type="match status" value="1"/>
</dbReference>
<dbReference type="Proteomes" id="UP000034521">
    <property type="component" value="Unassembled WGS sequence"/>
</dbReference>
<dbReference type="EMBL" id="LCIQ01000013">
    <property type="protein sequence ID" value="KKT61008.1"/>
    <property type="molecule type" value="Genomic_DNA"/>
</dbReference>
<evidence type="ECO:0008006" key="5">
    <source>
        <dbReference type="Google" id="ProtNLM"/>
    </source>
</evidence>
<organism evidence="3 4">
    <name type="scientific">Candidatus Gottesmanbacteria bacterium GW2011_GWA1_44_24b</name>
    <dbReference type="NCBI Taxonomy" id="1618437"/>
    <lineage>
        <taxon>Bacteria</taxon>
        <taxon>Candidatus Gottesmaniibacteriota</taxon>
    </lineage>
</organism>
<dbReference type="PANTHER" id="PTHR45947">
    <property type="entry name" value="SULFOQUINOVOSYL TRANSFERASE SQD2"/>
    <property type="match status" value="1"/>
</dbReference>
<feature type="domain" description="Glycosyltransferase subfamily 4-like N-terminal" evidence="2">
    <location>
        <begin position="79"/>
        <end position="206"/>
    </location>
</feature>
<protein>
    <recommendedName>
        <fullName evidence="5">Glycosyl transferase group 1</fullName>
    </recommendedName>
</protein>
<dbReference type="InterPro" id="IPR001296">
    <property type="entry name" value="Glyco_trans_1"/>
</dbReference>
<evidence type="ECO:0000313" key="4">
    <source>
        <dbReference type="Proteomes" id="UP000034521"/>
    </source>
</evidence>
<sequence>MHSGHIKTLQLNKLNRRIAIVHDTLWEYGGAERVLEVLLTMFPSSDLFTFYYNFHNTTIVSAFSHHHPKSSFIQHIPLFYKSRFPFALTRLISWIYFYFLNLSNYDLIICSSHSFGSNMVRKKTGTLHVSYLHTTPRYLYKEFVNRGLIQHFPWNLFLYPVLEIMKYIDKLSMNHPDLILANSYTVKKRIKKYYNKNATVISPPVHIAGKLPRKNAYPKYYLAFSRLVAQKGIELIVNTCTKHNLPLLVVGEGYLRNHLENIAGKTIRFLGYVPDTDVSHIYANAKALLYCARDEDFGMVPVEAMAEGVPVVAYKSGGVSETIINGKTGIFFHDYSQIGLYKAIQQLNKVKIIPKDCYEQAKNFSKDRFEKSTFTIINKYSKLL</sequence>
<comment type="caution">
    <text evidence="3">The sequence shown here is derived from an EMBL/GenBank/DDBJ whole genome shotgun (WGS) entry which is preliminary data.</text>
</comment>
<dbReference type="PATRIC" id="fig|1618437.3.peg.422"/>
<dbReference type="InterPro" id="IPR050194">
    <property type="entry name" value="Glycosyltransferase_grp1"/>
</dbReference>